<organism evidence="1">
    <name type="scientific">Encephalitozoon cuniculi</name>
    <name type="common">Microsporidian parasite</name>
    <dbReference type="NCBI Taxonomy" id="6035"/>
    <lineage>
        <taxon>Eukaryota</taxon>
        <taxon>Fungi</taxon>
        <taxon>Fungi incertae sedis</taxon>
        <taxon>Microsporidia</taxon>
        <taxon>Unikaryonidae</taxon>
        <taxon>Encephalitozoon</taxon>
    </lineage>
</organism>
<dbReference type="VEuPathDB" id="MicrosporidiaDB:AEWQ_060730"/>
<gene>
    <name evidence="1" type="ORF">ECU06_0810</name>
</gene>
<proteinExistence type="predicted"/>
<dbReference type="OMA" id="VYCIADE"/>
<dbReference type="VEuPathDB" id="MicrosporidiaDB:M970_060740"/>
<sequence length="122" mass="14025">MTPETHGQEVGCSKLAEELKTLDMVVYKSRNGHRGSKVFRELVHLKRLCRSFLLKRTRSKRNEVLRMGEKLYILATSNIPDGYFVGYTLIVLGLCSRIHYLVSEAECIEDANDIDEMFAEIE</sequence>
<dbReference type="EMBL" id="KC513609">
    <property type="protein sequence ID" value="AGE95770.1"/>
    <property type="molecule type" value="Genomic_DNA"/>
</dbReference>
<dbReference type="VEuPathDB" id="MicrosporidiaDB:AEWR_060740"/>
<evidence type="ECO:0000313" key="1">
    <source>
        <dbReference type="EMBL" id="AGE95770.1"/>
    </source>
</evidence>
<reference evidence="1" key="1">
    <citation type="journal article" date="2013" name="Eukaryot. Cell">
        <title>Extremely Reduced Levels of Heterozygosity in the Vertebrate Pathogen Encephalitozoon cuniculi.</title>
        <authorList>
            <person name="Selman M."/>
            <person name="Sak B."/>
            <person name="Kvac M."/>
            <person name="Farinelli L."/>
            <person name="Weiss L.M."/>
            <person name="Corradi N."/>
        </authorList>
    </citation>
    <scope>NUCLEOTIDE SEQUENCE</scope>
</reference>
<name>M1K9F5_ENCCN</name>
<dbReference type="VEuPathDB" id="MicrosporidiaDB:AEWD_060760"/>
<protein>
    <submittedName>
        <fullName evidence="1">Uncharacterized protein</fullName>
    </submittedName>
</protein>
<accession>M1K9F5</accession>
<dbReference type="AlphaFoldDB" id="M1K9F5"/>
<dbReference type="VEuPathDB" id="MicrosporidiaDB:ECU06_0810"/>